<reference evidence="2 3" key="1">
    <citation type="journal article" date="2014" name="Genome Announc.">
        <title>Draft Genome Sequences of Two Isolates of the Roseobacter Group, Sulfitobacter sp. Strains 3SOLIMAR09 and 1FIGIMAR09, from Harbors of Mallorca Island (Mediterranean Sea).</title>
        <authorList>
            <person name="Mas-Llado M."/>
            <person name="Pina-Villalonga J.M."/>
            <person name="Brunet-Galmes I."/>
            <person name="Nogales B."/>
            <person name="Bosch R."/>
        </authorList>
    </citation>
    <scope>NUCLEOTIDE SEQUENCE [LARGE SCALE GENOMIC DNA]</scope>
    <source>
        <strain evidence="2 3">1FIGIMAR09</strain>
    </source>
</reference>
<name>A0A061STI9_9RHOB</name>
<feature type="chain" id="PRO_5001606758" evidence="1">
    <location>
        <begin position="20"/>
        <end position="159"/>
    </location>
</feature>
<organism evidence="2 3">
    <name type="scientific">Sulfitobacter mediterraneus</name>
    <dbReference type="NCBI Taxonomy" id="83219"/>
    <lineage>
        <taxon>Bacteria</taxon>
        <taxon>Pseudomonadati</taxon>
        <taxon>Pseudomonadota</taxon>
        <taxon>Alphaproteobacteria</taxon>
        <taxon>Rhodobacterales</taxon>
        <taxon>Roseobacteraceae</taxon>
        <taxon>Sulfitobacter</taxon>
    </lineage>
</organism>
<dbReference type="AlphaFoldDB" id="A0A061STI9"/>
<accession>A0A061STI9</accession>
<keyword evidence="1" id="KW-0732">Signal</keyword>
<dbReference type="EMBL" id="JEMU01000001">
    <property type="protein sequence ID" value="KAJ05031.1"/>
    <property type="molecule type" value="Genomic_DNA"/>
</dbReference>
<comment type="caution">
    <text evidence="2">The sequence shown here is derived from an EMBL/GenBank/DDBJ whole genome shotgun (WGS) entry which is preliminary data.</text>
</comment>
<feature type="signal peptide" evidence="1">
    <location>
        <begin position="1"/>
        <end position="19"/>
    </location>
</feature>
<evidence type="ECO:0000313" key="2">
    <source>
        <dbReference type="EMBL" id="KAJ05031.1"/>
    </source>
</evidence>
<evidence type="ECO:0000256" key="1">
    <source>
        <dbReference type="SAM" id="SignalP"/>
    </source>
</evidence>
<evidence type="ECO:0000313" key="3">
    <source>
        <dbReference type="Proteomes" id="UP000027337"/>
    </source>
</evidence>
<dbReference type="RefSeq" id="WP_037904159.1">
    <property type="nucleotide sequence ID" value="NZ_JEMU01000001.1"/>
</dbReference>
<dbReference type="STRING" id="83219.PM02_00065"/>
<dbReference type="Proteomes" id="UP000027337">
    <property type="component" value="Unassembled WGS sequence"/>
</dbReference>
<protein>
    <submittedName>
        <fullName evidence="2">Uncharacterized protein</fullName>
    </submittedName>
</protein>
<proteinExistence type="predicted"/>
<gene>
    <name evidence="2" type="ORF">PM02_00065</name>
</gene>
<keyword evidence="3" id="KW-1185">Reference proteome</keyword>
<sequence>MTRYVMAALVWMLAAPGWAQDRPMAMLRFIDRDVMTWVNDARLVGVLTDPPLAAQAGHPAHVVLQGHLQDAEGRISSISLRDLDGMTVAERRSGDAVADLVRNCLRQHYEAAPWQFEIFDASGDPAQTERARAVFALTDPSNGRVIGTLIVELDGAAFF</sequence>